<dbReference type="EMBL" id="JAVREH010000003">
    <property type="protein sequence ID" value="MDT0260544.1"/>
    <property type="molecule type" value="Genomic_DNA"/>
</dbReference>
<evidence type="ECO:0000313" key="4">
    <source>
        <dbReference type="Proteomes" id="UP001183176"/>
    </source>
</evidence>
<gene>
    <name evidence="3" type="ORF">RM423_03970</name>
</gene>
<reference evidence="4" key="1">
    <citation type="submission" date="2023-07" db="EMBL/GenBank/DDBJ databases">
        <title>30 novel species of actinomycetes from the DSMZ collection.</title>
        <authorList>
            <person name="Nouioui I."/>
        </authorList>
    </citation>
    <scope>NUCLEOTIDE SEQUENCE [LARGE SCALE GENOMIC DNA]</scope>
    <source>
        <strain evidence="4">DSM 44399</strain>
    </source>
</reference>
<dbReference type="RefSeq" id="WP_311421694.1">
    <property type="nucleotide sequence ID" value="NZ_JAVREH010000003.1"/>
</dbReference>
<feature type="domain" description="Methylated-DNA-[protein]-cysteine S-methyltransferase DNA binding" evidence="2">
    <location>
        <begin position="9"/>
        <end position="81"/>
    </location>
</feature>
<dbReference type="InterPro" id="IPR014048">
    <property type="entry name" value="MethylDNA_cys_MeTrfase_DNA-bd"/>
</dbReference>
<accession>A0ABU2J7E7</accession>
<protein>
    <submittedName>
        <fullName evidence="3">MGMT family protein</fullName>
    </submittedName>
</protein>
<proteinExistence type="predicted"/>
<dbReference type="SUPFAM" id="SSF46767">
    <property type="entry name" value="Methylated DNA-protein cysteine methyltransferase, C-terminal domain"/>
    <property type="match status" value="1"/>
</dbReference>
<evidence type="ECO:0000313" key="3">
    <source>
        <dbReference type="EMBL" id="MDT0260544.1"/>
    </source>
</evidence>
<dbReference type="Gene3D" id="1.10.10.10">
    <property type="entry name" value="Winged helix-like DNA-binding domain superfamily/Winged helix DNA-binding domain"/>
    <property type="match status" value="1"/>
</dbReference>
<sequence length="103" mass="11177">MSAENISLAQRILACVELIPVGRVMSYGDVAEYVGTRAARNVGRVLARDGGTVPWHRVLRSDGTCAEHIRVEQLARLAAEGVPIRGERVDLAAARWDGRQLGV</sequence>
<keyword evidence="4" id="KW-1185">Reference proteome</keyword>
<dbReference type="Pfam" id="PF01035">
    <property type="entry name" value="DNA_binding_1"/>
    <property type="match status" value="1"/>
</dbReference>
<dbReference type="InterPro" id="IPR036388">
    <property type="entry name" value="WH-like_DNA-bd_sf"/>
</dbReference>
<dbReference type="InterPro" id="IPR052520">
    <property type="entry name" value="ATL_DNA_repair"/>
</dbReference>
<dbReference type="InterPro" id="IPR036217">
    <property type="entry name" value="MethylDNA_cys_MeTrfase_DNAb"/>
</dbReference>
<dbReference type="Proteomes" id="UP001183176">
    <property type="component" value="Unassembled WGS sequence"/>
</dbReference>
<keyword evidence="1" id="KW-0227">DNA damage</keyword>
<dbReference type="PANTHER" id="PTHR42942:SF1">
    <property type="entry name" value="ALKYLTRANSFERASE-LIKE PROTEIN 1"/>
    <property type="match status" value="1"/>
</dbReference>
<organism evidence="3 4">
    <name type="scientific">Jatrophihabitans lederbergiae</name>
    <dbReference type="NCBI Taxonomy" id="3075547"/>
    <lineage>
        <taxon>Bacteria</taxon>
        <taxon>Bacillati</taxon>
        <taxon>Actinomycetota</taxon>
        <taxon>Actinomycetes</taxon>
        <taxon>Jatrophihabitantales</taxon>
        <taxon>Jatrophihabitantaceae</taxon>
        <taxon>Jatrophihabitans</taxon>
    </lineage>
</organism>
<dbReference type="CDD" id="cd06445">
    <property type="entry name" value="ATase"/>
    <property type="match status" value="1"/>
</dbReference>
<evidence type="ECO:0000259" key="2">
    <source>
        <dbReference type="Pfam" id="PF01035"/>
    </source>
</evidence>
<dbReference type="PANTHER" id="PTHR42942">
    <property type="entry name" value="6-O-METHYLGUANINE DNA METHYLTRANSFERASE"/>
    <property type="match status" value="1"/>
</dbReference>
<name>A0ABU2J7E7_9ACTN</name>
<comment type="caution">
    <text evidence="3">The sequence shown here is derived from an EMBL/GenBank/DDBJ whole genome shotgun (WGS) entry which is preliminary data.</text>
</comment>
<evidence type="ECO:0000256" key="1">
    <source>
        <dbReference type="ARBA" id="ARBA00022763"/>
    </source>
</evidence>